<gene>
    <name evidence="4" type="ORF">BDV41DRAFT_570023</name>
</gene>
<organism evidence="4 5">
    <name type="scientific">Aspergillus transmontanensis</name>
    <dbReference type="NCBI Taxonomy" id="1034304"/>
    <lineage>
        <taxon>Eukaryota</taxon>
        <taxon>Fungi</taxon>
        <taxon>Dikarya</taxon>
        <taxon>Ascomycota</taxon>
        <taxon>Pezizomycotina</taxon>
        <taxon>Eurotiomycetes</taxon>
        <taxon>Eurotiomycetidae</taxon>
        <taxon>Eurotiales</taxon>
        <taxon>Aspergillaceae</taxon>
        <taxon>Aspergillus</taxon>
        <taxon>Aspergillus subgen. Circumdati</taxon>
    </lineage>
</organism>
<keyword evidence="1" id="KW-0479">Metal-binding</keyword>
<name>A0A5N6VDT7_9EURO</name>
<accession>A0A5N6VDT7</accession>
<dbReference type="PROSITE" id="PS50157">
    <property type="entry name" value="ZINC_FINGER_C2H2_2"/>
    <property type="match status" value="1"/>
</dbReference>
<feature type="domain" description="C2H2-type" evidence="3">
    <location>
        <begin position="229"/>
        <end position="259"/>
    </location>
</feature>
<feature type="region of interest" description="Disordered" evidence="2">
    <location>
        <begin position="271"/>
        <end position="296"/>
    </location>
</feature>
<evidence type="ECO:0000256" key="1">
    <source>
        <dbReference type="PROSITE-ProRule" id="PRU00042"/>
    </source>
</evidence>
<dbReference type="Proteomes" id="UP000325433">
    <property type="component" value="Unassembled WGS sequence"/>
</dbReference>
<evidence type="ECO:0000313" key="4">
    <source>
        <dbReference type="EMBL" id="KAE8306329.1"/>
    </source>
</evidence>
<protein>
    <recommendedName>
        <fullName evidence="3">C2H2-type domain-containing protein</fullName>
    </recommendedName>
</protein>
<keyword evidence="1" id="KW-0862">Zinc</keyword>
<proteinExistence type="predicted"/>
<keyword evidence="5" id="KW-1185">Reference proteome</keyword>
<feature type="region of interest" description="Disordered" evidence="2">
    <location>
        <begin position="340"/>
        <end position="359"/>
    </location>
</feature>
<sequence>MNMFLEEKIHLDHVEYLQGVSKYCVIEYLRRLLAERKYNLGQDKALQKLKQRLRELQSDGDCKGGNNNADIAGDKNIEFTIKLTKKQLQIQRTRLYNTELEKYRDEWIHNRLEAVFYRPGEESINKRCPVEGCDLDHFKRADRSNYASDCKDTQLKYCYECHCKNHLQRNISRRYKIIMYCYILVRPGYCPFCLGCDRLSPSQRMNAWKRSKELRAHVNEDIKRMRDNYICSHSMCNVKFDSKMYLRYHLSDIHGMNKVIWTHVNDLGTPRKNKDLNNQVTSPADADKRKGQDPPNHRVLFYNDSNPAGNSFISLSVNPKDLTDRNLIELCTAGSILSTTSDESSVANKEPGLVLRASR</sequence>
<dbReference type="InterPro" id="IPR013087">
    <property type="entry name" value="Znf_C2H2_type"/>
</dbReference>
<dbReference type="PROSITE" id="PS00028">
    <property type="entry name" value="ZINC_FINGER_C2H2_1"/>
    <property type="match status" value="1"/>
</dbReference>
<dbReference type="GO" id="GO:0008270">
    <property type="term" value="F:zinc ion binding"/>
    <property type="evidence" value="ECO:0007669"/>
    <property type="project" value="UniProtKB-KW"/>
</dbReference>
<feature type="compositionally biased region" description="Basic and acidic residues" evidence="2">
    <location>
        <begin position="285"/>
        <end position="296"/>
    </location>
</feature>
<keyword evidence="1" id="KW-0863">Zinc-finger</keyword>
<evidence type="ECO:0000259" key="3">
    <source>
        <dbReference type="PROSITE" id="PS50157"/>
    </source>
</evidence>
<dbReference type="AlphaFoldDB" id="A0A5N6VDT7"/>
<reference evidence="5" key="1">
    <citation type="submission" date="2019-04" db="EMBL/GenBank/DDBJ databases">
        <title>Friends and foes A comparative genomics studyof 23 Aspergillus species from section Flavi.</title>
        <authorList>
            <consortium name="DOE Joint Genome Institute"/>
            <person name="Kjaerbolling I."/>
            <person name="Vesth T."/>
            <person name="Frisvad J.C."/>
            <person name="Nybo J.L."/>
            <person name="Theobald S."/>
            <person name="Kildgaard S."/>
            <person name="Isbrandt T."/>
            <person name="Kuo A."/>
            <person name="Sato A."/>
            <person name="Lyhne E.K."/>
            <person name="Kogle M.E."/>
            <person name="Wiebenga A."/>
            <person name="Kun R.S."/>
            <person name="Lubbers R.J."/>
            <person name="Makela M.R."/>
            <person name="Barry K."/>
            <person name="Chovatia M."/>
            <person name="Clum A."/>
            <person name="Daum C."/>
            <person name="Haridas S."/>
            <person name="He G."/>
            <person name="LaButti K."/>
            <person name="Lipzen A."/>
            <person name="Mondo S."/>
            <person name="Riley R."/>
            <person name="Salamov A."/>
            <person name="Simmons B.A."/>
            <person name="Magnuson J.K."/>
            <person name="Henrissat B."/>
            <person name="Mortensen U.H."/>
            <person name="Larsen T.O."/>
            <person name="Devries R.P."/>
            <person name="Grigoriev I.V."/>
            <person name="Machida M."/>
            <person name="Baker S.E."/>
            <person name="Andersen M.R."/>
        </authorList>
    </citation>
    <scope>NUCLEOTIDE SEQUENCE [LARGE SCALE GENOMIC DNA]</scope>
    <source>
        <strain evidence="5">CBS 130015</strain>
    </source>
</reference>
<dbReference type="EMBL" id="ML738467">
    <property type="protein sequence ID" value="KAE8306329.1"/>
    <property type="molecule type" value="Genomic_DNA"/>
</dbReference>
<evidence type="ECO:0000256" key="2">
    <source>
        <dbReference type="SAM" id="MobiDB-lite"/>
    </source>
</evidence>
<evidence type="ECO:0000313" key="5">
    <source>
        <dbReference type="Proteomes" id="UP000325433"/>
    </source>
</evidence>